<dbReference type="RefSeq" id="WP_244681683.1">
    <property type="nucleotide sequence ID" value="NZ_JALIRM010000008.1"/>
</dbReference>
<keyword evidence="1" id="KW-0812">Transmembrane</keyword>
<evidence type="ECO:0000256" key="1">
    <source>
        <dbReference type="SAM" id="Phobius"/>
    </source>
</evidence>
<comment type="caution">
    <text evidence="2">The sequence shown here is derived from an EMBL/GenBank/DDBJ whole genome shotgun (WGS) entry which is preliminary data.</text>
</comment>
<feature type="transmembrane region" description="Helical" evidence="1">
    <location>
        <begin position="6"/>
        <end position="25"/>
    </location>
</feature>
<sequence length="76" mass="9074">MWWTIGIMFCLMTVIALTAIITAHMRSSSKIKGKFIQDQLELEKMKHKNYLLETEKMKLELERMQLENPKEEVFKV</sequence>
<keyword evidence="3" id="KW-1185">Reference proteome</keyword>
<dbReference type="Proteomes" id="UP001232343">
    <property type="component" value="Unassembled WGS sequence"/>
</dbReference>
<evidence type="ECO:0008006" key="4">
    <source>
        <dbReference type="Google" id="ProtNLM"/>
    </source>
</evidence>
<protein>
    <recommendedName>
        <fullName evidence="4">ATP synthase F0 subunit 8</fullName>
    </recommendedName>
</protein>
<proteinExistence type="predicted"/>
<organism evidence="2 3">
    <name type="scientific">Lederbergia wuyishanensis</name>
    <dbReference type="NCBI Taxonomy" id="1347903"/>
    <lineage>
        <taxon>Bacteria</taxon>
        <taxon>Bacillati</taxon>
        <taxon>Bacillota</taxon>
        <taxon>Bacilli</taxon>
        <taxon>Bacillales</taxon>
        <taxon>Bacillaceae</taxon>
        <taxon>Lederbergia</taxon>
    </lineage>
</organism>
<evidence type="ECO:0000313" key="3">
    <source>
        <dbReference type="Proteomes" id="UP001232343"/>
    </source>
</evidence>
<keyword evidence="1" id="KW-0472">Membrane</keyword>
<dbReference type="EMBL" id="JAUSUO010000004">
    <property type="protein sequence ID" value="MDQ0343337.1"/>
    <property type="molecule type" value="Genomic_DNA"/>
</dbReference>
<accession>A0ABU0D4K3</accession>
<evidence type="ECO:0000313" key="2">
    <source>
        <dbReference type="EMBL" id="MDQ0343337.1"/>
    </source>
</evidence>
<name>A0ABU0D4K3_9BACI</name>
<gene>
    <name evidence="2" type="ORF">J2S14_002151</name>
</gene>
<keyword evidence="1" id="KW-1133">Transmembrane helix</keyword>
<reference evidence="2 3" key="1">
    <citation type="submission" date="2023-07" db="EMBL/GenBank/DDBJ databases">
        <title>Genomic Encyclopedia of Type Strains, Phase IV (KMG-IV): sequencing the most valuable type-strain genomes for metagenomic binning, comparative biology and taxonomic classification.</title>
        <authorList>
            <person name="Goeker M."/>
        </authorList>
    </citation>
    <scope>NUCLEOTIDE SEQUENCE [LARGE SCALE GENOMIC DNA]</scope>
    <source>
        <strain evidence="2 3">DSM 27848</strain>
    </source>
</reference>